<organism evidence="4 5">
    <name type="scientific">Clostridium tanneri</name>
    <dbReference type="NCBI Taxonomy" id="3037988"/>
    <lineage>
        <taxon>Bacteria</taxon>
        <taxon>Bacillati</taxon>
        <taxon>Bacillota</taxon>
        <taxon>Clostridia</taxon>
        <taxon>Eubacteriales</taxon>
        <taxon>Clostridiaceae</taxon>
        <taxon>Clostridium</taxon>
    </lineage>
</organism>
<dbReference type="InterPro" id="IPR036034">
    <property type="entry name" value="PDZ_sf"/>
</dbReference>
<evidence type="ECO:0000313" key="4">
    <source>
        <dbReference type="EMBL" id="MDW8800815.1"/>
    </source>
</evidence>
<dbReference type="Pfam" id="PF13365">
    <property type="entry name" value="Trypsin_2"/>
    <property type="match status" value="1"/>
</dbReference>
<dbReference type="Gene3D" id="2.40.10.120">
    <property type="match status" value="1"/>
</dbReference>
<dbReference type="InterPro" id="IPR001478">
    <property type="entry name" value="PDZ"/>
</dbReference>
<dbReference type="PRINTS" id="PR00834">
    <property type="entry name" value="PROTEASES2C"/>
</dbReference>
<proteinExistence type="predicted"/>
<reference evidence="4 5" key="1">
    <citation type="submission" date="2023-04" db="EMBL/GenBank/DDBJ databases">
        <title>Clostridium tannerae sp. nov., isolated from the fecal material of an alpaca.</title>
        <authorList>
            <person name="Miller S."/>
            <person name="Hendry M."/>
            <person name="King J."/>
            <person name="Sankaranarayanan K."/>
            <person name="Lawson P.A."/>
        </authorList>
    </citation>
    <scope>NUCLEOTIDE SEQUENCE [LARGE SCALE GENOMIC DNA]</scope>
    <source>
        <strain evidence="4 5">A1-XYC3</strain>
    </source>
</reference>
<dbReference type="Pfam" id="PF13180">
    <property type="entry name" value="PDZ_2"/>
    <property type="match status" value="1"/>
</dbReference>
<feature type="domain" description="PDZ" evidence="3">
    <location>
        <begin position="274"/>
        <end position="323"/>
    </location>
</feature>
<name>A0ABU4JRP2_9CLOT</name>
<dbReference type="RefSeq" id="WP_318797412.1">
    <property type="nucleotide sequence ID" value="NZ_JARUJP010000006.1"/>
</dbReference>
<dbReference type="SUPFAM" id="SSF50156">
    <property type="entry name" value="PDZ domain-like"/>
    <property type="match status" value="1"/>
</dbReference>
<protein>
    <submittedName>
        <fullName evidence="4">Trypsin-like peptidase domain-containing protein</fullName>
    </submittedName>
</protein>
<evidence type="ECO:0000259" key="3">
    <source>
        <dbReference type="PROSITE" id="PS50106"/>
    </source>
</evidence>
<dbReference type="InterPro" id="IPR001940">
    <property type="entry name" value="Peptidase_S1C"/>
</dbReference>
<gene>
    <name evidence="4" type="ORF">P8V03_06570</name>
</gene>
<keyword evidence="1" id="KW-0645">Protease</keyword>
<evidence type="ECO:0000313" key="5">
    <source>
        <dbReference type="Proteomes" id="UP001281656"/>
    </source>
</evidence>
<dbReference type="PANTHER" id="PTHR43343:SF3">
    <property type="entry name" value="PROTEASE DO-LIKE 8, CHLOROPLASTIC"/>
    <property type="match status" value="1"/>
</dbReference>
<evidence type="ECO:0000256" key="1">
    <source>
        <dbReference type="ARBA" id="ARBA00022670"/>
    </source>
</evidence>
<dbReference type="SMART" id="SM00228">
    <property type="entry name" value="PDZ"/>
    <property type="match status" value="1"/>
</dbReference>
<evidence type="ECO:0000256" key="2">
    <source>
        <dbReference type="ARBA" id="ARBA00022801"/>
    </source>
</evidence>
<keyword evidence="5" id="KW-1185">Reference proteome</keyword>
<dbReference type="EMBL" id="JARUJP010000006">
    <property type="protein sequence ID" value="MDW8800815.1"/>
    <property type="molecule type" value="Genomic_DNA"/>
</dbReference>
<dbReference type="SUPFAM" id="SSF50494">
    <property type="entry name" value="Trypsin-like serine proteases"/>
    <property type="match status" value="1"/>
</dbReference>
<dbReference type="InterPro" id="IPR009003">
    <property type="entry name" value="Peptidase_S1_PA"/>
</dbReference>
<dbReference type="PROSITE" id="PS50106">
    <property type="entry name" value="PDZ"/>
    <property type="match status" value="1"/>
</dbReference>
<keyword evidence="2" id="KW-0378">Hydrolase</keyword>
<comment type="caution">
    <text evidence="4">The sequence shown here is derived from an EMBL/GenBank/DDBJ whole genome shotgun (WGS) entry which is preliminary data.</text>
</comment>
<dbReference type="PANTHER" id="PTHR43343">
    <property type="entry name" value="PEPTIDASE S12"/>
    <property type="match status" value="1"/>
</dbReference>
<dbReference type="InterPro" id="IPR051201">
    <property type="entry name" value="Chloro_Bact_Ser_Proteases"/>
</dbReference>
<sequence length="364" mass="37951">MYFGYKKGFSSCPFGKYITSIGVLISILITNSGCTNLSSNSLQPAAPQGANIQQGKTTIGNSTSASEVASKVSPSVVGITATVIGEGGKKVQGVGSGIIVDERGYILTNNHVAGRNVENIVVYLYDGREVGGTNLWADPVQDLAVVKIDTDRLTAAELGDSQGIRVGEQAIAIGNPLGLTFQRTVTAGIISAVNRTIEVQGGNFMEGLIQTDASINPGNSGGPLINANGQVVGVNTVKVLTAEAMGFAVPINIAKPVISKIVRDGKFATPTMGIQGLDKELSKAYGFKATEGVHVYDCKDGGCAQKAGIKKGDTILAVNGKAINTACQLKEELYAVGPGKNIKLKIKDTSGKEKNVSFTLEEWK</sequence>
<dbReference type="Gene3D" id="2.30.42.10">
    <property type="match status" value="1"/>
</dbReference>
<dbReference type="Proteomes" id="UP001281656">
    <property type="component" value="Unassembled WGS sequence"/>
</dbReference>
<accession>A0ABU4JRP2</accession>